<name>A0A2A2KV68_9BILA</name>
<organism evidence="1 2">
    <name type="scientific">Diploscapter pachys</name>
    <dbReference type="NCBI Taxonomy" id="2018661"/>
    <lineage>
        <taxon>Eukaryota</taxon>
        <taxon>Metazoa</taxon>
        <taxon>Ecdysozoa</taxon>
        <taxon>Nematoda</taxon>
        <taxon>Chromadorea</taxon>
        <taxon>Rhabditida</taxon>
        <taxon>Rhabditina</taxon>
        <taxon>Rhabditomorpha</taxon>
        <taxon>Rhabditoidea</taxon>
        <taxon>Rhabditidae</taxon>
        <taxon>Diploscapter</taxon>
    </lineage>
</organism>
<keyword evidence="2" id="KW-1185">Reference proteome</keyword>
<evidence type="ECO:0000313" key="1">
    <source>
        <dbReference type="EMBL" id="PAV77808.1"/>
    </source>
</evidence>
<dbReference type="Proteomes" id="UP000218231">
    <property type="component" value="Unassembled WGS sequence"/>
</dbReference>
<dbReference type="EMBL" id="LIAE01007654">
    <property type="protein sequence ID" value="PAV77808.1"/>
    <property type="molecule type" value="Genomic_DNA"/>
</dbReference>
<reference evidence="1 2" key="1">
    <citation type="journal article" date="2017" name="Curr. Biol.">
        <title>Genome architecture and evolution of a unichromosomal asexual nematode.</title>
        <authorList>
            <person name="Fradin H."/>
            <person name="Zegar C."/>
            <person name="Gutwein M."/>
            <person name="Lucas J."/>
            <person name="Kovtun M."/>
            <person name="Corcoran D."/>
            <person name="Baugh L.R."/>
            <person name="Kiontke K."/>
            <person name="Gunsalus K."/>
            <person name="Fitch D.H."/>
            <person name="Piano F."/>
        </authorList>
    </citation>
    <scope>NUCLEOTIDE SEQUENCE [LARGE SCALE GENOMIC DNA]</scope>
    <source>
        <strain evidence="1">PF1309</strain>
    </source>
</reference>
<dbReference type="AlphaFoldDB" id="A0A2A2KV68"/>
<comment type="caution">
    <text evidence="1">The sequence shown here is derived from an EMBL/GenBank/DDBJ whole genome shotgun (WGS) entry which is preliminary data.</text>
</comment>
<accession>A0A2A2KV68</accession>
<proteinExistence type="predicted"/>
<evidence type="ECO:0000313" key="2">
    <source>
        <dbReference type="Proteomes" id="UP000218231"/>
    </source>
</evidence>
<protein>
    <submittedName>
        <fullName evidence="1">Uncharacterized protein</fullName>
    </submittedName>
</protein>
<gene>
    <name evidence="1" type="ORF">WR25_01364</name>
</gene>
<sequence length="185" mass="19889">MPISNPIIKVLVSIRECPDRDIEALCGCSDFRGWVLTQFCIDHRFYLQKCTSSNPQEIDIPTILAALMSALSVICSWEMHIFSTGSLTVACRMGREEKGLTASASIATSFCMLDCAVGGVSGTTIGCLSEMELTAERAIGKRGVRMPCGMPKSFGSTTGCFSFCCFACFDAAITEVSCSVEFPSP</sequence>